<evidence type="ECO:0000313" key="7">
    <source>
        <dbReference type="Proteomes" id="UP000038040"/>
    </source>
</evidence>
<dbReference type="Gene3D" id="3.40.109.10">
    <property type="entry name" value="NADH Oxidase"/>
    <property type="match status" value="1"/>
</dbReference>
<comment type="similarity">
    <text evidence="1">Belongs to the nitroreductase family.</text>
</comment>
<dbReference type="Proteomes" id="UP000274756">
    <property type="component" value="Unassembled WGS sequence"/>
</dbReference>
<dbReference type="SUPFAM" id="SSF55469">
    <property type="entry name" value="FMN-dependent nitroreductase-like"/>
    <property type="match status" value="1"/>
</dbReference>
<dbReference type="PANTHER" id="PTHR23026:SF90">
    <property type="entry name" value="IODOTYROSINE DEIODINASE 1"/>
    <property type="match status" value="1"/>
</dbReference>
<dbReference type="WBParaSite" id="DME_0000130101-mRNA-1">
    <property type="protein sequence ID" value="DME_0000130101-mRNA-1"/>
    <property type="gene ID" value="DME_0000130101"/>
</dbReference>
<feature type="domain" description="Nitroreductase" evidence="5">
    <location>
        <begin position="10"/>
        <end position="151"/>
    </location>
</feature>
<evidence type="ECO:0000256" key="4">
    <source>
        <dbReference type="ARBA" id="ARBA00023002"/>
    </source>
</evidence>
<sequence length="174" mass="19717">MKARRSVRQFSTSPSDGNRQPWKFCIVGNVGLKNWIRKIVEQEEQRIYSQRMGANWVVNIEQLKKHWSKPYLTEAPFLIVILCQEQITDSGLSLQFGEISVSIATGLLIGAIQNAGLGSVCTLPYGSDNRIRLLLNRPKDEKVLMLLSIGYPSNDATVPELKRKPLEEIIKCYL</sequence>
<keyword evidence="3" id="KW-0288">FMN</keyword>
<dbReference type="InterPro" id="IPR000415">
    <property type="entry name" value="Nitroreductase-like"/>
</dbReference>
<keyword evidence="8" id="KW-1185">Reference proteome</keyword>
<dbReference type="PANTHER" id="PTHR23026">
    <property type="entry name" value="NADPH NITROREDUCTASE"/>
    <property type="match status" value="1"/>
</dbReference>
<accession>A0A0N4U3J5</accession>
<dbReference type="Pfam" id="PF00881">
    <property type="entry name" value="Nitroreductase"/>
    <property type="match status" value="1"/>
</dbReference>
<dbReference type="InterPro" id="IPR029479">
    <property type="entry name" value="Nitroreductase"/>
</dbReference>
<dbReference type="GO" id="GO:0005886">
    <property type="term" value="C:plasma membrane"/>
    <property type="evidence" value="ECO:0007669"/>
    <property type="project" value="TreeGrafter"/>
</dbReference>
<proteinExistence type="inferred from homology"/>
<organism evidence="7 9">
    <name type="scientific">Dracunculus medinensis</name>
    <name type="common">Guinea worm</name>
    <dbReference type="NCBI Taxonomy" id="318479"/>
    <lineage>
        <taxon>Eukaryota</taxon>
        <taxon>Metazoa</taxon>
        <taxon>Ecdysozoa</taxon>
        <taxon>Nematoda</taxon>
        <taxon>Chromadorea</taxon>
        <taxon>Rhabditida</taxon>
        <taxon>Spirurina</taxon>
        <taxon>Dracunculoidea</taxon>
        <taxon>Dracunculidae</taxon>
        <taxon>Dracunculus</taxon>
    </lineage>
</organism>
<protein>
    <submittedName>
        <fullName evidence="9">Nitroreductase domain-containing protein</fullName>
    </submittedName>
</protein>
<dbReference type="AlphaFoldDB" id="A0A0N4U3J5"/>
<evidence type="ECO:0000256" key="3">
    <source>
        <dbReference type="ARBA" id="ARBA00022643"/>
    </source>
</evidence>
<dbReference type="InterPro" id="IPR050627">
    <property type="entry name" value="Nitroreductase/BluB"/>
</dbReference>
<dbReference type="EMBL" id="UYYG01001153">
    <property type="protein sequence ID" value="VDN55688.1"/>
    <property type="molecule type" value="Genomic_DNA"/>
</dbReference>
<dbReference type="GO" id="GO:0006570">
    <property type="term" value="P:tyrosine metabolic process"/>
    <property type="evidence" value="ECO:0007669"/>
    <property type="project" value="TreeGrafter"/>
</dbReference>
<dbReference type="CDD" id="cd02144">
    <property type="entry name" value="iodotyrosine_dehalogenase"/>
    <property type="match status" value="1"/>
</dbReference>
<dbReference type="OrthoDB" id="41362at2759"/>
<gene>
    <name evidence="6" type="ORF">DME_LOCUS5661</name>
</gene>
<keyword evidence="2" id="KW-0285">Flavoprotein</keyword>
<evidence type="ECO:0000259" key="5">
    <source>
        <dbReference type="Pfam" id="PF00881"/>
    </source>
</evidence>
<evidence type="ECO:0000313" key="8">
    <source>
        <dbReference type="Proteomes" id="UP000274756"/>
    </source>
</evidence>
<evidence type="ECO:0000256" key="2">
    <source>
        <dbReference type="ARBA" id="ARBA00022630"/>
    </source>
</evidence>
<reference evidence="6 8" key="2">
    <citation type="submission" date="2018-11" db="EMBL/GenBank/DDBJ databases">
        <authorList>
            <consortium name="Pathogen Informatics"/>
        </authorList>
    </citation>
    <scope>NUCLEOTIDE SEQUENCE [LARGE SCALE GENOMIC DNA]</scope>
</reference>
<dbReference type="STRING" id="318479.A0A0N4U3J5"/>
<evidence type="ECO:0000256" key="1">
    <source>
        <dbReference type="ARBA" id="ARBA00007118"/>
    </source>
</evidence>
<evidence type="ECO:0000313" key="6">
    <source>
        <dbReference type="EMBL" id="VDN55688.1"/>
    </source>
</evidence>
<evidence type="ECO:0000313" key="9">
    <source>
        <dbReference type="WBParaSite" id="DME_0000130101-mRNA-1"/>
    </source>
</evidence>
<dbReference type="Proteomes" id="UP000038040">
    <property type="component" value="Unplaced"/>
</dbReference>
<name>A0A0N4U3J5_DRAME</name>
<dbReference type="GO" id="GO:0140616">
    <property type="term" value="F:iodotyrosine deiodinase activity"/>
    <property type="evidence" value="ECO:0007669"/>
    <property type="project" value="UniProtKB-ARBA"/>
</dbReference>
<keyword evidence="4" id="KW-0560">Oxidoreductase</keyword>
<reference evidence="9" key="1">
    <citation type="submission" date="2017-02" db="UniProtKB">
        <authorList>
            <consortium name="WormBaseParasite"/>
        </authorList>
    </citation>
    <scope>IDENTIFICATION</scope>
</reference>